<gene>
    <name evidence="1" type="ORF">KA717_35135</name>
</gene>
<protein>
    <submittedName>
        <fullName evidence="1">Helix-turn-helix domain-containing protein</fullName>
    </submittedName>
</protein>
<dbReference type="EMBL" id="CP073041">
    <property type="protein sequence ID" value="UXE60686.1"/>
    <property type="molecule type" value="Genomic_DNA"/>
</dbReference>
<proteinExistence type="predicted"/>
<dbReference type="Proteomes" id="UP001065613">
    <property type="component" value="Chromosome"/>
</dbReference>
<sequence>MVKYTTLSEELSQLSMERQEAIRLRASEIYLEEITLGQIGEKLGLSSSDLATFLDRQFDQKQSLELNSLRLMVKALGGTMEIIVRLPNQEPLIIGD</sequence>
<dbReference type="AlphaFoldDB" id="A0A977PV54"/>
<reference evidence="1" key="1">
    <citation type="submission" date="2021-04" db="EMBL/GenBank/DDBJ databases">
        <title>Genome sequence of Woronichinia naegeliana from Washington state freshwater lake bloom.</title>
        <authorList>
            <person name="Dreher T.W."/>
        </authorList>
    </citation>
    <scope>NUCLEOTIDE SEQUENCE</scope>
    <source>
        <strain evidence="1">WA131</strain>
    </source>
</reference>
<name>A0A977PV54_9CYAN</name>
<accession>A0A977PV54</accession>
<evidence type="ECO:0000313" key="1">
    <source>
        <dbReference type="EMBL" id="UXE60686.1"/>
    </source>
</evidence>
<organism evidence="1">
    <name type="scientific">Woronichinia naegeliana WA131</name>
    <dbReference type="NCBI Taxonomy" id="2824559"/>
    <lineage>
        <taxon>Bacteria</taxon>
        <taxon>Bacillati</taxon>
        <taxon>Cyanobacteriota</taxon>
        <taxon>Cyanophyceae</taxon>
        <taxon>Synechococcales</taxon>
        <taxon>Coelosphaeriaceae</taxon>
        <taxon>Woronichinia</taxon>
    </lineage>
</organism>
<dbReference type="KEGG" id="wna:KA717_35135"/>